<dbReference type="SUPFAM" id="SSF56672">
    <property type="entry name" value="DNA/RNA polymerases"/>
    <property type="match status" value="1"/>
</dbReference>
<reference evidence="2" key="1">
    <citation type="submission" date="2020-06" db="EMBL/GenBank/DDBJ databases">
        <authorList>
            <person name="Li T."/>
            <person name="Hu X."/>
            <person name="Zhang T."/>
            <person name="Song X."/>
            <person name="Zhang H."/>
            <person name="Dai N."/>
            <person name="Sheng W."/>
            <person name="Hou X."/>
            <person name="Wei L."/>
        </authorList>
    </citation>
    <scope>NUCLEOTIDE SEQUENCE</scope>
    <source>
        <strain evidence="2">KEN8</strain>
        <tissue evidence="2">Leaf</tissue>
    </source>
</reference>
<protein>
    <recommendedName>
        <fullName evidence="1">Reverse transcriptase domain-containing protein</fullName>
    </recommendedName>
</protein>
<dbReference type="InterPro" id="IPR053134">
    <property type="entry name" value="RNA-dir_DNA_polymerase"/>
</dbReference>
<comment type="caution">
    <text evidence="2">The sequence shown here is derived from an EMBL/GenBank/DDBJ whole genome shotgun (WGS) entry which is preliminary data.</text>
</comment>
<dbReference type="InterPro" id="IPR000477">
    <property type="entry name" value="RT_dom"/>
</dbReference>
<dbReference type="AlphaFoldDB" id="A0AAW2SFG6"/>
<dbReference type="InterPro" id="IPR043128">
    <property type="entry name" value="Rev_trsase/Diguanyl_cyclase"/>
</dbReference>
<dbReference type="InterPro" id="IPR043502">
    <property type="entry name" value="DNA/RNA_pol_sf"/>
</dbReference>
<feature type="domain" description="Reverse transcriptase" evidence="1">
    <location>
        <begin position="162"/>
        <end position="254"/>
    </location>
</feature>
<dbReference type="CDD" id="cd01647">
    <property type="entry name" value="RT_LTR"/>
    <property type="match status" value="1"/>
</dbReference>
<dbReference type="Gene3D" id="3.10.10.10">
    <property type="entry name" value="HIV Type 1 Reverse Transcriptase, subunit A, domain 1"/>
    <property type="match status" value="1"/>
</dbReference>
<dbReference type="PANTHER" id="PTHR24559">
    <property type="entry name" value="TRANSPOSON TY3-I GAG-POL POLYPROTEIN"/>
    <property type="match status" value="1"/>
</dbReference>
<accession>A0AAW2SFG6</accession>
<name>A0AAW2SFG6_9LAMI</name>
<evidence type="ECO:0000259" key="1">
    <source>
        <dbReference type="Pfam" id="PF00078"/>
    </source>
</evidence>
<dbReference type="EMBL" id="JACGWM010000002">
    <property type="protein sequence ID" value="KAL0391187.1"/>
    <property type="molecule type" value="Genomic_DNA"/>
</dbReference>
<dbReference type="Gene3D" id="3.30.70.270">
    <property type="match status" value="1"/>
</dbReference>
<reference evidence="2" key="2">
    <citation type="journal article" date="2024" name="Plant">
        <title>Genomic evolution and insights into agronomic trait innovations of Sesamum species.</title>
        <authorList>
            <person name="Miao H."/>
            <person name="Wang L."/>
            <person name="Qu L."/>
            <person name="Liu H."/>
            <person name="Sun Y."/>
            <person name="Le M."/>
            <person name="Wang Q."/>
            <person name="Wei S."/>
            <person name="Zheng Y."/>
            <person name="Lin W."/>
            <person name="Duan Y."/>
            <person name="Cao H."/>
            <person name="Xiong S."/>
            <person name="Wang X."/>
            <person name="Wei L."/>
            <person name="Li C."/>
            <person name="Ma Q."/>
            <person name="Ju M."/>
            <person name="Zhao R."/>
            <person name="Li G."/>
            <person name="Mu C."/>
            <person name="Tian Q."/>
            <person name="Mei H."/>
            <person name="Zhang T."/>
            <person name="Gao T."/>
            <person name="Zhang H."/>
        </authorList>
    </citation>
    <scope>NUCLEOTIDE SEQUENCE</scope>
    <source>
        <strain evidence="2">KEN8</strain>
    </source>
</reference>
<dbReference type="PANTHER" id="PTHR24559:SF439">
    <property type="entry name" value="RETROTRANSPOSON, UNCLASSIFIED-LIKE PROTEIN"/>
    <property type="match status" value="1"/>
</dbReference>
<sequence>MRRQTTLTVSCGGVLKAKAQTMIFKQVQFDDDYDRESVTSSKYISNGTEEDIVQTYHITLIEDGGVEEEDAKDAPLELEEGIKANIDELKEVILSNIEDPRPIYISTSLTQEEEEEETYIALLNEFKDVFAWSYKEMSVLDPKVVVHHLGPNNLCPKDDFPLSIVELMIDAKLGHEALSFMDRSSGYNQIHMVLVDEELTAFHTPKGIYCYKVIPLGLKNVGATYQRAMQRIFDDILHKNVEFYVDDLVVKSKEARGSFS</sequence>
<evidence type="ECO:0000313" key="2">
    <source>
        <dbReference type="EMBL" id="KAL0391187.1"/>
    </source>
</evidence>
<proteinExistence type="predicted"/>
<organism evidence="2">
    <name type="scientific">Sesamum calycinum</name>
    <dbReference type="NCBI Taxonomy" id="2727403"/>
    <lineage>
        <taxon>Eukaryota</taxon>
        <taxon>Viridiplantae</taxon>
        <taxon>Streptophyta</taxon>
        <taxon>Embryophyta</taxon>
        <taxon>Tracheophyta</taxon>
        <taxon>Spermatophyta</taxon>
        <taxon>Magnoliopsida</taxon>
        <taxon>eudicotyledons</taxon>
        <taxon>Gunneridae</taxon>
        <taxon>Pentapetalae</taxon>
        <taxon>asterids</taxon>
        <taxon>lamiids</taxon>
        <taxon>Lamiales</taxon>
        <taxon>Pedaliaceae</taxon>
        <taxon>Sesamum</taxon>
    </lineage>
</organism>
<gene>
    <name evidence="2" type="ORF">Scaly_0475800</name>
</gene>
<dbReference type="Pfam" id="PF00078">
    <property type="entry name" value="RVT_1"/>
    <property type="match status" value="1"/>
</dbReference>